<accession>A0A4C1UN36</accession>
<evidence type="ECO:0000313" key="1">
    <source>
        <dbReference type="EMBL" id="GBP27497.1"/>
    </source>
</evidence>
<evidence type="ECO:0000313" key="2">
    <source>
        <dbReference type="Proteomes" id="UP000299102"/>
    </source>
</evidence>
<dbReference type="OrthoDB" id="412981at2759"/>
<name>A0A4C1UN36_EUMVA</name>
<dbReference type="Proteomes" id="UP000299102">
    <property type="component" value="Unassembled WGS sequence"/>
</dbReference>
<keyword evidence="2" id="KW-1185">Reference proteome</keyword>
<dbReference type="AlphaFoldDB" id="A0A4C1UN36"/>
<gene>
    <name evidence="1" type="ORF">EVAR_14318_1</name>
</gene>
<proteinExistence type="predicted"/>
<comment type="caution">
    <text evidence="1">The sequence shown here is derived from an EMBL/GenBank/DDBJ whole genome shotgun (WGS) entry which is preliminary data.</text>
</comment>
<organism evidence="1 2">
    <name type="scientific">Eumeta variegata</name>
    <name type="common">Bagworm moth</name>
    <name type="synonym">Eumeta japonica</name>
    <dbReference type="NCBI Taxonomy" id="151549"/>
    <lineage>
        <taxon>Eukaryota</taxon>
        <taxon>Metazoa</taxon>
        <taxon>Ecdysozoa</taxon>
        <taxon>Arthropoda</taxon>
        <taxon>Hexapoda</taxon>
        <taxon>Insecta</taxon>
        <taxon>Pterygota</taxon>
        <taxon>Neoptera</taxon>
        <taxon>Endopterygota</taxon>
        <taxon>Lepidoptera</taxon>
        <taxon>Glossata</taxon>
        <taxon>Ditrysia</taxon>
        <taxon>Tineoidea</taxon>
        <taxon>Psychidae</taxon>
        <taxon>Oiketicinae</taxon>
        <taxon>Eumeta</taxon>
    </lineage>
</organism>
<protein>
    <submittedName>
        <fullName evidence="1">Uncharacterized protein</fullName>
    </submittedName>
</protein>
<sequence>MLIAGAKFNRQIQGMGITFRVQGWVTLYRGCQEPGLRGAKTRYSNARPDRSTPPRRCTIVLSHKVFLETLHLGSLFATAADVDTVANQLVNKISRAQSMAITLLLISTSRRGDLPSHIKVRLQQKLKLHKLWACTRCPKLKKQLTISPERYPWQSDFRGAAWEATIDQADESSKNLNRLCRQLTRTSTPLCPIVNRDLFLSSAELHKFMLRLPKKKVPRPDAISTAALRHLPRRTMITWKRDKVITIPKAGKDPCTSENL</sequence>
<reference evidence="1 2" key="1">
    <citation type="journal article" date="2019" name="Commun. Biol.">
        <title>The bagworm genome reveals a unique fibroin gene that provides high tensile strength.</title>
        <authorList>
            <person name="Kono N."/>
            <person name="Nakamura H."/>
            <person name="Ohtoshi R."/>
            <person name="Tomita M."/>
            <person name="Numata K."/>
            <person name="Arakawa K."/>
        </authorList>
    </citation>
    <scope>NUCLEOTIDE SEQUENCE [LARGE SCALE GENOMIC DNA]</scope>
</reference>
<dbReference type="EMBL" id="BGZK01000194">
    <property type="protein sequence ID" value="GBP27497.1"/>
    <property type="molecule type" value="Genomic_DNA"/>
</dbReference>